<feature type="domain" description="TRNA-binding" evidence="4">
    <location>
        <begin position="4"/>
        <end position="111"/>
    </location>
</feature>
<evidence type="ECO:0000256" key="1">
    <source>
        <dbReference type="ARBA" id="ARBA00022555"/>
    </source>
</evidence>
<dbReference type="STRING" id="547559.Nmag_1283"/>
<evidence type="ECO:0000256" key="3">
    <source>
        <dbReference type="PROSITE-ProRule" id="PRU00209"/>
    </source>
</evidence>
<organism evidence="5 7">
    <name type="scientific">Natrialba magadii (strain ATCC 43099 / DSM 3394 / CCM 3739 / CIP 104546 / IAM 13178 / JCM 8861 / NBRC 102185 / NCIMB 2190 / MS3)</name>
    <name type="common">Natronobacterium magadii</name>
    <dbReference type="NCBI Taxonomy" id="547559"/>
    <lineage>
        <taxon>Archaea</taxon>
        <taxon>Methanobacteriati</taxon>
        <taxon>Methanobacteriota</taxon>
        <taxon>Stenosarchaea group</taxon>
        <taxon>Halobacteria</taxon>
        <taxon>Halobacteriales</taxon>
        <taxon>Natrialbaceae</taxon>
        <taxon>Natrialba</taxon>
    </lineage>
</organism>
<name>D3SSD7_NATMM</name>
<dbReference type="EMBL" id="AOHS01000059">
    <property type="protein sequence ID" value="ELY24448.1"/>
    <property type="molecule type" value="Genomic_DNA"/>
</dbReference>
<keyword evidence="1 3" id="KW-0820">tRNA-binding</keyword>
<evidence type="ECO:0000256" key="2">
    <source>
        <dbReference type="ARBA" id="ARBA00022884"/>
    </source>
</evidence>
<dbReference type="PaxDb" id="547559-Nmag_1283"/>
<dbReference type="PATRIC" id="fig|547559.17.peg.3735"/>
<reference evidence="6 8" key="3">
    <citation type="journal article" date="2014" name="PLoS Genet.">
        <title>Phylogenetically driven sequencing of extremely halophilic archaea reveals strategies for static and dynamic osmo-response.</title>
        <authorList>
            <person name="Becker E.A."/>
            <person name="Seitzer P.M."/>
            <person name="Tritt A."/>
            <person name="Larsen D."/>
            <person name="Krusor M."/>
            <person name="Yao A.I."/>
            <person name="Wu D."/>
            <person name="Madern D."/>
            <person name="Eisen J.A."/>
            <person name="Darling A.E."/>
            <person name="Facciotti M.T."/>
        </authorList>
    </citation>
    <scope>NUCLEOTIDE SEQUENCE [LARGE SCALE GENOMIC DNA]</scope>
    <source>
        <strain evidence="8">ATCC 43099 / DSM 3394 / CCM 3739 / CIP 104546 / IAM 13178 / JCM 8861 / NBRC 102185 / NCIMB 2190 / MS3</strain>
        <strain evidence="6">MS-3</strain>
    </source>
</reference>
<keyword evidence="7" id="KW-1185">Reference proteome</keyword>
<dbReference type="AlphaFoldDB" id="D3SSD7"/>
<proteinExistence type="predicted"/>
<dbReference type="PANTHER" id="PTHR11586">
    <property type="entry name" value="TRNA-AMINOACYLATION COFACTOR ARC1 FAMILY MEMBER"/>
    <property type="match status" value="1"/>
</dbReference>
<reference evidence="5" key="4">
    <citation type="submission" date="2016-09" db="EMBL/GenBank/DDBJ databases">
        <authorList>
            <person name="Pfeiffer F."/>
        </authorList>
    </citation>
    <scope>NUCLEOTIDE SEQUENCE</scope>
    <source>
        <strain evidence="5">ATCC 43099</strain>
    </source>
</reference>
<dbReference type="GO" id="GO:0000049">
    <property type="term" value="F:tRNA binding"/>
    <property type="evidence" value="ECO:0007669"/>
    <property type="project" value="UniProtKB-UniRule"/>
</dbReference>
<gene>
    <name evidence="5" type="ordered locus">Nmag_1283</name>
    <name evidence="6" type="ORF">C500_18935</name>
</gene>
<dbReference type="Proteomes" id="UP000001879">
    <property type="component" value="Chromosome"/>
</dbReference>
<dbReference type="Pfam" id="PF01588">
    <property type="entry name" value="tRNA_bind"/>
    <property type="match status" value="1"/>
</dbReference>
<dbReference type="InterPro" id="IPR051270">
    <property type="entry name" value="Tyrosine-tRNA_ligase_regulator"/>
</dbReference>
<accession>D3SSD7</accession>
<evidence type="ECO:0000313" key="8">
    <source>
        <dbReference type="Proteomes" id="UP000011543"/>
    </source>
</evidence>
<dbReference type="RefSeq" id="WP_004217199.1">
    <property type="nucleotide sequence ID" value="NC_013922.1"/>
</dbReference>
<dbReference type="PANTHER" id="PTHR11586:SF37">
    <property type="entry name" value="TRNA-BINDING DOMAIN-CONTAINING PROTEIN"/>
    <property type="match status" value="1"/>
</dbReference>
<evidence type="ECO:0000313" key="7">
    <source>
        <dbReference type="Proteomes" id="UP000001879"/>
    </source>
</evidence>
<evidence type="ECO:0000313" key="5">
    <source>
        <dbReference type="EMBL" id="ADD04863.1"/>
    </source>
</evidence>
<sequence>MVENPFDVDIRVGEVLEAEAFPEANKPKMTKLWIDLGDKHGEIQSAAQYDHHYEPEELEGRRVLCATNLGTVRIAGFKSEALTVGVPDEEEYPVLVEPDRDVDVPLGGLLF</sequence>
<dbReference type="InterPro" id="IPR012340">
    <property type="entry name" value="NA-bd_OB-fold"/>
</dbReference>
<reference evidence="7" key="1">
    <citation type="submission" date="2010-02" db="EMBL/GenBank/DDBJ databases">
        <title>Complete sequence of chromosome of Natrialba magadii ATCC 43099.</title>
        <authorList>
            <consortium name="US DOE Joint Genome Institute"/>
            <person name="Lucas S."/>
            <person name="Copeland A."/>
            <person name="Lapidus A."/>
            <person name="Cheng J.-F."/>
            <person name="Bruce D."/>
            <person name="Goodwin L."/>
            <person name="Pitluck S."/>
            <person name="Davenport K."/>
            <person name="Saunders E."/>
            <person name="Detter J.C."/>
            <person name="Han C."/>
            <person name="Tapia R."/>
            <person name="Land M."/>
            <person name="Hauser L."/>
            <person name="Kyrpides N."/>
            <person name="Mikhailova N."/>
            <person name="De Castro R.E."/>
            <person name="Maupin-Furlow J.A."/>
            <person name="Woyke T."/>
        </authorList>
    </citation>
    <scope>NUCLEOTIDE SEQUENCE [LARGE SCALE GENOMIC DNA]</scope>
    <source>
        <strain evidence="7">ATCC 43099 / DSM 3394 / CCM 3739 / CIP 104546 / IAM 13178 / JCM 8861 / NBRC 102185 / NCIMB 2190 / MS3</strain>
    </source>
</reference>
<dbReference type="InterPro" id="IPR002547">
    <property type="entry name" value="tRNA-bd_dom"/>
</dbReference>
<dbReference type="KEGG" id="nmg:Nmag_1283"/>
<dbReference type="eggNOG" id="arCOG01136">
    <property type="taxonomic scope" value="Archaea"/>
</dbReference>
<evidence type="ECO:0000313" key="6">
    <source>
        <dbReference type="EMBL" id="ELY24448.1"/>
    </source>
</evidence>
<evidence type="ECO:0000259" key="4">
    <source>
        <dbReference type="PROSITE" id="PS50886"/>
    </source>
</evidence>
<dbReference type="SUPFAM" id="SSF50249">
    <property type="entry name" value="Nucleic acid-binding proteins"/>
    <property type="match status" value="1"/>
</dbReference>
<protein>
    <submittedName>
        <fullName evidence="5">CsaA family protein</fullName>
    </submittedName>
    <submittedName>
        <fullName evidence="6">tRNA-binding domain-containing protein</fullName>
    </submittedName>
</protein>
<dbReference type="HOGENOM" id="CLU_065946_2_0_2"/>
<dbReference type="Gene3D" id="2.40.50.140">
    <property type="entry name" value="Nucleic acid-binding proteins"/>
    <property type="match status" value="1"/>
</dbReference>
<dbReference type="Proteomes" id="UP000011543">
    <property type="component" value="Unassembled WGS sequence"/>
</dbReference>
<dbReference type="OrthoDB" id="30609at2157"/>
<reference evidence="5 7" key="2">
    <citation type="journal article" date="2012" name="BMC Genomics">
        <title>A comparative genomics perspective on the genetic content of the alkaliphilic haloarchaeon Natrialba magadii ATCC 43099T.</title>
        <authorList>
            <person name="Siddaramappa S."/>
            <person name="Challacombe J.F."/>
            <person name="Decastro R.E."/>
            <person name="Pfeiffer F."/>
            <person name="Sastre D.E."/>
            <person name="Gimenez M.I."/>
            <person name="Paggi R.A."/>
            <person name="Detter J.C."/>
            <person name="Davenport K.W."/>
            <person name="Goodwin L.A."/>
            <person name="Kyrpides N."/>
            <person name="Tapia R."/>
            <person name="Pitluck S."/>
            <person name="Lucas S."/>
            <person name="Woyke T."/>
            <person name="Maupin-Furlow J.A."/>
        </authorList>
    </citation>
    <scope>NUCLEOTIDE SEQUENCE [LARGE SCALE GENOMIC DNA]</scope>
    <source>
        <strain evidence="5">ATCC 43099</strain>
        <strain evidence="7">ATCC 43099 / DSM 3394 / CCM 3739 / CIP 104546 / IAM 13178 / JCM 8861 / NBRC 102185 / NCIMB 2190 / MS3</strain>
    </source>
</reference>
<dbReference type="PROSITE" id="PS50886">
    <property type="entry name" value="TRBD"/>
    <property type="match status" value="1"/>
</dbReference>
<keyword evidence="2 3" id="KW-0694">RNA-binding</keyword>
<dbReference type="EMBL" id="CP001932">
    <property type="protein sequence ID" value="ADD04863.1"/>
    <property type="molecule type" value="Genomic_DNA"/>
</dbReference>
<dbReference type="GeneID" id="8824115"/>